<dbReference type="RefSeq" id="WP_148970764.1">
    <property type="nucleotide sequence ID" value="NZ_JBNIKW010000009.1"/>
</dbReference>
<gene>
    <name evidence="1" type="ORF">FZC85_20110</name>
</gene>
<dbReference type="EMBL" id="VTEZ01000008">
    <property type="protein sequence ID" value="TYS81179.1"/>
    <property type="molecule type" value="Genomic_DNA"/>
</dbReference>
<name>A0A5D4U1Z6_9BACI</name>
<reference evidence="1 2" key="1">
    <citation type="submission" date="2019-08" db="EMBL/GenBank/DDBJ databases">
        <title>Bacillus genomes from the desert of Cuatro Cienegas, Coahuila.</title>
        <authorList>
            <person name="Olmedo-Alvarez G."/>
        </authorList>
    </citation>
    <scope>NUCLEOTIDE SEQUENCE [LARGE SCALE GENOMIC DNA]</scope>
    <source>
        <strain evidence="1 2">CH87b_3T</strain>
    </source>
</reference>
<dbReference type="Proteomes" id="UP000324269">
    <property type="component" value="Unassembled WGS sequence"/>
</dbReference>
<evidence type="ECO:0000313" key="2">
    <source>
        <dbReference type="Proteomes" id="UP000324269"/>
    </source>
</evidence>
<proteinExistence type="predicted"/>
<protein>
    <submittedName>
        <fullName evidence="1">Uncharacterized protein</fullName>
    </submittedName>
</protein>
<comment type="caution">
    <text evidence="1">The sequence shown here is derived from an EMBL/GenBank/DDBJ whole genome shotgun (WGS) entry which is preliminary data.</text>
</comment>
<sequence length="83" mass="10017">MYKLVCIDVDGYVPLDDREPLFEYNQIKRIITENKGTIITQFDSKREEFRDFRHVFTLPFIEKNQRGYVMYFVSSKSKLINLD</sequence>
<evidence type="ECO:0000313" key="1">
    <source>
        <dbReference type="EMBL" id="TYS81179.1"/>
    </source>
</evidence>
<dbReference type="OrthoDB" id="5498330at2"/>
<organism evidence="1 2">
    <name type="scientific">Rossellomorea aquimaris</name>
    <dbReference type="NCBI Taxonomy" id="189382"/>
    <lineage>
        <taxon>Bacteria</taxon>
        <taxon>Bacillati</taxon>
        <taxon>Bacillota</taxon>
        <taxon>Bacilli</taxon>
        <taxon>Bacillales</taxon>
        <taxon>Bacillaceae</taxon>
        <taxon>Rossellomorea</taxon>
    </lineage>
</organism>
<dbReference type="AlphaFoldDB" id="A0A5D4U1Z6"/>
<accession>A0A5D4U1Z6</accession>